<dbReference type="PANTHER" id="PTHR43194:SF2">
    <property type="entry name" value="PEROXISOMAL MEMBRANE PROTEIN LPX1"/>
    <property type="match status" value="1"/>
</dbReference>
<dbReference type="Pfam" id="PF12697">
    <property type="entry name" value="Abhydrolase_6"/>
    <property type="match status" value="1"/>
</dbReference>
<dbReference type="OrthoDB" id="9806902at2"/>
<evidence type="ECO:0000259" key="1">
    <source>
        <dbReference type="Pfam" id="PF12697"/>
    </source>
</evidence>
<gene>
    <name evidence="2" type="ORF">SAMN04488068_2522</name>
</gene>
<name>A0A1M5Q584_9GAMM</name>
<protein>
    <submittedName>
        <fullName evidence="2">Lysophospholipase, alpha-beta hydrolase superfamily</fullName>
    </submittedName>
</protein>
<dbReference type="InterPro" id="IPR050228">
    <property type="entry name" value="Carboxylesterase_BioH"/>
</dbReference>
<accession>A0A1M5Q584</accession>
<dbReference type="Gene3D" id="3.40.50.1820">
    <property type="entry name" value="alpha/beta hydrolase"/>
    <property type="match status" value="1"/>
</dbReference>
<dbReference type="PRINTS" id="PR00111">
    <property type="entry name" value="ABHYDROLASE"/>
</dbReference>
<dbReference type="InterPro" id="IPR029058">
    <property type="entry name" value="AB_hydrolase_fold"/>
</dbReference>
<evidence type="ECO:0000313" key="2">
    <source>
        <dbReference type="EMBL" id="SHH09294.1"/>
    </source>
</evidence>
<proteinExistence type="predicted"/>
<evidence type="ECO:0000313" key="3">
    <source>
        <dbReference type="Proteomes" id="UP000199758"/>
    </source>
</evidence>
<organism evidence="2 3">
    <name type="scientific">Hydrocarboniphaga daqingensis</name>
    <dbReference type="NCBI Taxonomy" id="490188"/>
    <lineage>
        <taxon>Bacteria</taxon>
        <taxon>Pseudomonadati</taxon>
        <taxon>Pseudomonadota</taxon>
        <taxon>Gammaproteobacteria</taxon>
        <taxon>Nevskiales</taxon>
        <taxon>Nevskiaceae</taxon>
        <taxon>Hydrocarboniphaga</taxon>
    </lineage>
</organism>
<dbReference type="PANTHER" id="PTHR43194">
    <property type="entry name" value="HYDROLASE ALPHA/BETA FOLD FAMILY"/>
    <property type="match status" value="1"/>
</dbReference>
<dbReference type="EMBL" id="FQWZ01000005">
    <property type="protein sequence ID" value="SHH09294.1"/>
    <property type="molecule type" value="Genomic_DNA"/>
</dbReference>
<dbReference type="AlphaFoldDB" id="A0A1M5Q584"/>
<dbReference type="SUPFAM" id="SSF53474">
    <property type="entry name" value="alpha/beta-Hydrolases"/>
    <property type="match status" value="1"/>
</dbReference>
<dbReference type="STRING" id="490188.SAMN04488068_2522"/>
<keyword evidence="2" id="KW-0378">Hydrolase</keyword>
<keyword evidence="3" id="KW-1185">Reference proteome</keyword>
<sequence length="276" mass="30605">MVNSDMHPDQSNDLAYQQPMGSAGSRHVVFVHGMWSQPWVWDGWVERFSSAGYRCEAVTLPGHGDGESVAGLGIADYVAAVERRLRQLAAPAVVIGHSMGGLIAQQLAARVPVAAAVLINSAAPAPVFPLRPIMLPGLARHFARPLLWRGAFTPSRREADHLFLHALPAADRERFHRRLVPESGRAIYQLGFGRLNLAGSNRVERERIEAPMLALSGGRDHIIPVGVSRAMARWYGPARLEYREFSQHAHWMLAETGWQQRLEEVLGWLESVTPRP</sequence>
<feature type="domain" description="AB hydrolase-1" evidence="1">
    <location>
        <begin position="28"/>
        <end position="253"/>
    </location>
</feature>
<dbReference type="InterPro" id="IPR000073">
    <property type="entry name" value="AB_hydrolase_1"/>
</dbReference>
<dbReference type="GO" id="GO:0016787">
    <property type="term" value="F:hydrolase activity"/>
    <property type="evidence" value="ECO:0007669"/>
    <property type="project" value="UniProtKB-KW"/>
</dbReference>
<reference evidence="2 3" key="1">
    <citation type="submission" date="2016-11" db="EMBL/GenBank/DDBJ databases">
        <authorList>
            <person name="Jaros S."/>
            <person name="Januszkiewicz K."/>
            <person name="Wedrychowicz H."/>
        </authorList>
    </citation>
    <scope>NUCLEOTIDE SEQUENCE [LARGE SCALE GENOMIC DNA]</scope>
    <source>
        <strain evidence="2 3">CGMCC 1.7049</strain>
    </source>
</reference>
<dbReference type="Proteomes" id="UP000199758">
    <property type="component" value="Unassembled WGS sequence"/>
</dbReference>